<evidence type="ECO:0000256" key="8">
    <source>
        <dbReference type="SAM" id="Phobius"/>
    </source>
</evidence>
<comment type="similarity">
    <text evidence="7">Belongs to the peptidase C12 family.</text>
</comment>
<dbReference type="Pfam" id="PF01088">
    <property type="entry name" value="Peptidase_C12"/>
    <property type="match status" value="1"/>
</dbReference>
<dbReference type="OrthoDB" id="427186at2759"/>
<accession>A0A1X7TRW7</accession>
<dbReference type="GO" id="GO:0006511">
    <property type="term" value="P:ubiquitin-dependent protein catabolic process"/>
    <property type="evidence" value="ECO:0007669"/>
    <property type="project" value="InterPro"/>
</dbReference>
<dbReference type="InterPro" id="IPR038765">
    <property type="entry name" value="Papain-like_cys_pep_sf"/>
</dbReference>
<dbReference type="PROSITE" id="PS52048">
    <property type="entry name" value="UCH_DOMAIN"/>
    <property type="match status" value="1"/>
</dbReference>
<dbReference type="EnsemblMetazoa" id="Aqu2.1.17733_001">
    <property type="protein sequence ID" value="Aqu2.1.17733_001"/>
    <property type="gene ID" value="Aqu2.1.17733"/>
</dbReference>
<protein>
    <recommendedName>
        <fullName evidence="2">ubiquitinyl hydrolase 1</fullName>
        <ecNumber evidence="2">3.4.19.12</ecNumber>
    </recommendedName>
</protein>
<feature type="transmembrane region" description="Helical" evidence="8">
    <location>
        <begin position="40"/>
        <end position="58"/>
    </location>
</feature>
<dbReference type="InterPro" id="IPR036959">
    <property type="entry name" value="Peptidase_C12_UCH_sf"/>
</dbReference>
<organism evidence="10">
    <name type="scientific">Amphimedon queenslandica</name>
    <name type="common">Sponge</name>
    <dbReference type="NCBI Taxonomy" id="400682"/>
    <lineage>
        <taxon>Eukaryota</taxon>
        <taxon>Metazoa</taxon>
        <taxon>Porifera</taxon>
        <taxon>Demospongiae</taxon>
        <taxon>Heteroscleromorpha</taxon>
        <taxon>Haplosclerida</taxon>
        <taxon>Niphatidae</taxon>
        <taxon>Amphimedon</taxon>
    </lineage>
</organism>
<feature type="domain" description="UCH catalytic" evidence="9">
    <location>
        <begin position="1"/>
        <end position="75"/>
    </location>
</feature>
<dbReference type="InterPro" id="IPR001578">
    <property type="entry name" value="Peptidase_C12_UCH"/>
</dbReference>
<evidence type="ECO:0000256" key="1">
    <source>
        <dbReference type="ARBA" id="ARBA00000707"/>
    </source>
</evidence>
<proteinExistence type="inferred from homology"/>
<evidence type="ECO:0000313" key="10">
    <source>
        <dbReference type="EnsemblMetazoa" id="Aqu2.1.17733_001"/>
    </source>
</evidence>
<keyword evidence="6" id="KW-0788">Thiol protease</keyword>
<comment type="catalytic activity">
    <reaction evidence="1">
        <text>Thiol-dependent hydrolysis of ester, thioester, amide, peptide and isopeptide bonds formed by the C-terminal Gly of ubiquitin (a 76-residue protein attached to proteins as an intracellular targeting signal).</text>
        <dbReference type="EC" id="3.4.19.12"/>
    </reaction>
</comment>
<evidence type="ECO:0000256" key="7">
    <source>
        <dbReference type="PROSITE-ProRule" id="PRU01393"/>
    </source>
</evidence>
<comment type="caution">
    <text evidence="7">Lacks conserved residue(s) required for the propagation of feature annotation.</text>
</comment>
<keyword evidence="8" id="KW-1133">Transmembrane helix</keyword>
<keyword evidence="8" id="KW-0812">Transmembrane</keyword>
<keyword evidence="5" id="KW-0378">Hydrolase</keyword>
<dbReference type="SUPFAM" id="SSF54001">
    <property type="entry name" value="Cysteine proteinases"/>
    <property type="match status" value="1"/>
</dbReference>
<dbReference type="Gene3D" id="3.40.532.10">
    <property type="entry name" value="Peptidase C12, ubiquitin carboxyl-terminal hydrolase"/>
    <property type="match status" value="1"/>
</dbReference>
<keyword evidence="8" id="KW-0472">Membrane</keyword>
<name>A0A1X7TRW7_AMPQE</name>
<evidence type="ECO:0000256" key="2">
    <source>
        <dbReference type="ARBA" id="ARBA00012759"/>
    </source>
</evidence>
<evidence type="ECO:0000259" key="9">
    <source>
        <dbReference type="PROSITE" id="PS52048"/>
    </source>
</evidence>
<dbReference type="InParanoid" id="A0A1X7TRW7"/>
<dbReference type="GO" id="GO:0004843">
    <property type="term" value="F:cysteine-type deubiquitinase activity"/>
    <property type="evidence" value="ECO:0007669"/>
    <property type="project" value="UniProtKB-EC"/>
</dbReference>
<evidence type="ECO:0000256" key="6">
    <source>
        <dbReference type="ARBA" id="ARBA00022807"/>
    </source>
</evidence>
<dbReference type="STRING" id="400682.A0A1X7TRW7"/>
<dbReference type="AlphaFoldDB" id="A0A1X7TRW7"/>
<sequence>MNKSRVIMYCISQYVDGLGVGNSFQFCDVFGLDPDLLMMIPQPCAALVMLFPITDRLFEKRKKRRLRKKDRILSF</sequence>
<evidence type="ECO:0000256" key="5">
    <source>
        <dbReference type="ARBA" id="ARBA00022801"/>
    </source>
</evidence>
<keyword evidence="3" id="KW-0645">Protease</keyword>
<evidence type="ECO:0000256" key="3">
    <source>
        <dbReference type="ARBA" id="ARBA00022670"/>
    </source>
</evidence>
<dbReference type="EC" id="3.4.19.12" evidence="2"/>
<keyword evidence="4" id="KW-0833">Ubl conjugation pathway</keyword>
<evidence type="ECO:0000256" key="4">
    <source>
        <dbReference type="ARBA" id="ARBA00022786"/>
    </source>
</evidence>
<reference evidence="10" key="1">
    <citation type="submission" date="2017-05" db="UniProtKB">
        <authorList>
            <consortium name="EnsemblMetazoa"/>
        </authorList>
    </citation>
    <scope>IDENTIFICATION</scope>
</reference>